<evidence type="ECO:0000313" key="2">
    <source>
        <dbReference type="EMBL" id="OHT08104.1"/>
    </source>
</evidence>
<dbReference type="GeneID" id="94837868"/>
<proteinExistence type="predicted"/>
<accession>A0A1J4KB26</accession>
<evidence type="ECO:0000313" key="3">
    <source>
        <dbReference type="Proteomes" id="UP000179807"/>
    </source>
</evidence>
<keyword evidence="1" id="KW-0175">Coiled coil</keyword>
<sequence length="229" mass="26139">MSGLPHTLDNLCKKEKDKVIDMLKQLNELKKRCATLEKDLSEKQLENQRLTGQTEGMSHQLEATQAKLIEYIELSKESQAQIEQLSLKLQRADADKKVLSARYRDSQAEVSSLRDQIRQMRMKHERVHVNAGITCKIVTCDKSSNTIDTALNLRDQAVQFPIESTFIEVLQPSVPNQMATSQMFQSMSVSNNSPYRDSSRSIENIPEYSNLQTETDDDLTKLICILNDF</sequence>
<feature type="coiled-coil region" evidence="1">
    <location>
        <begin position="12"/>
        <end position="123"/>
    </location>
</feature>
<protein>
    <submittedName>
        <fullName evidence="2">Tropomyosin</fullName>
    </submittedName>
</protein>
<dbReference type="RefSeq" id="XP_068361240.1">
    <property type="nucleotide sequence ID" value="XM_068503164.1"/>
</dbReference>
<gene>
    <name evidence="2" type="ORF">TRFO_23460</name>
</gene>
<dbReference type="Proteomes" id="UP000179807">
    <property type="component" value="Unassembled WGS sequence"/>
</dbReference>
<dbReference type="AlphaFoldDB" id="A0A1J4KB26"/>
<comment type="caution">
    <text evidence="2">The sequence shown here is derived from an EMBL/GenBank/DDBJ whole genome shotgun (WGS) entry which is preliminary data.</text>
</comment>
<evidence type="ECO:0000256" key="1">
    <source>
        <dbReference type="SAM" id="Coils"/>
    </source>
</evidence>
<dbReference type="VEuPathDB" id="TrichDB:TRFO_23460"/>
<name>A0A1J4KB26_9EUKA</name>
<keyword evidence="3" id="KW-1185">Reference proteome</keyword>
<dbReference type="OrthoDB" id="10488040at2759"/>
<dbReference type="EMBL" id="MLAK01000677">
    <property type="protein sequence ID" value="OHT08104.1"/>
    <property type="molecule type" value="Genomic_DNA"/>
</dbReference>
<organism evidence="2 3">
    <name type="scientific">Tritrichomonas foetus</name>
    <dbReference type="NCBI Taxonomy" id="1144522"/>
    <lineage>
        <taxon>Eukaryota</taxon>
        <taxon>Metamonada</taxon>
        <taxon>Parabasalia</taxon>
        <taxon>Tritrichomonadida</taxon>
        <taxon>Tritrichomonadidae</taxon>
        <taxon>Tritrichomonas</taxon>
    </lineage>
</organism>
<reference evidence="2" key="1">
    <citation type="submission" date="2016-10" db="EMBL/GenBank/DDBJ databases">
        <authorList>
            <person name="Benchimol M."/>
            <person name="Almeida L.G."/>
            <person name="Vasconcelos A.T."/>
            <person name="Perreira-Neves A."/>
            <person name="Rosa I.A."/>
            <person name="Tasca T."/>
            <person name="Bogo M.R."/>
            <person name="de Souza W."/>
        </authorList>
    </citation>
    <scope>NUCLEOTIDE SEQUENCE [LARGE SCALE GENOMIC DNA]</scope>
    <source>
        <strain evidence="2">K</strain>
    </source>
</reference>